<dbReference type="OrthoDB" id="9179973at2"/>
<evidence type="ECO:0000313" key="2">
    <source>
        <dbReference type="Proteomes" id="UP000014803"/>
    </source>
</evidence>
<dbReference type="STRING" id="1254432.SCE1572_19255"/>
<dbReference type="KEGG" id="scu:SCE1572_19255"/>
<protein>
    <recommendedName>
        <fullName evidence="3">DUF3396 domain-containing protein</fullName>
    </recommendedName>
</protein>
<gene>
    <name evidence="1" type="ORF">SCE1572_19255</name>
</gene>
<dbReference type="InterPro" id="IPR021815">
    <property type="entry name" value="TsiV"/>
</dbReference>
<evidence type="ECO:0000313" key="1">
    <source>
        <dbReference type="EMBL" id="AGP36439.1"/>
    </source>
</evidence>
<reference evidence="1 2" key="1">
    <citation type="journal article" date="2013" name="Sci. Rep.">
        <title>Extraordinary expansion of a Sorangium cellulosum genome from an alkaline milieu.</title>
        <authorList>
            <person name="Han K."/>
            <person name="Li Z.F."/>
            <person name="Peng R."/>
            <person name="Zhu L.P."/>
            <person name="Zhou T."/>
            <person name="Wang L.G."/>
            <person name="Li S.G."/>
            <person name="Zhang X.B."/>
            <person name="Hu W."/>
            <person name="Wu Z.H."/>
            <person name="Qin N."/>
            <person name="Li Y.Z."/>
        </authorList>
    </citation>
    <scope>NUCLEOTIDE SEQUENCE [LARGE SCALE GENOMIC DNA]</scope>
    <source>
        <strain evidence="1 2">So0157-2</strain>
    </source>
</reference>
<organism evidence="1 2">
    <name type="scientific">Sorangium cellulosum So0157-2</name>
    <dbReference type="NCBI Taxonomy" id="1254432"/>
    <lineage>
        <taxon>Bacteria</taxon>
        <taxon>Pseudomonadati</taxon>
        <taxon>Myxococcota</taxon>
        <taxon>Polyangia</taxon>
        <taxon>Polyangiales</taxon>
        <taxon>Polyangiaceae</taxon>
        <taxon>Sorangium</taxon>
    </lineage>
</organism>
<dbReference type="EMBL" id="CP003969">
    <property type="protein sequence ID" value="AGP36439.1"/>
    <property type="molecule type" value="Genomic_DNA"/>
</dbReference>
<dbReference type="Pfam" id="PF11876">
    <property type="entry name" value="TsiV"/>
    <property type="match status" value="1"/>
</dbReference>
<evidence type="ECO:0008006" key="3">
    <source>
        <dbReference type="Google" id="ProtNLM"/>
    </source>
</evidence>
<dbReference type="Proteomes" id="UP000014803">
    <property type="component" value="Chromosome"/>
</dbReference>
<dbReference type="AlphaFoldDB" id="S4XVC7"/>
<sequence length="347" mass="38678">MSVVLVKGDDPSLLAEQDGEPRLHRVLGAYLHLEPLEADDEDRLDRASARLAAALGPELRWTHASVLPGVQRYRPTDLDFISGSVSALPQPQTGRTLEEQFLAADLGQLARNDLEVHIQGGDNPEAAHPISIRCWAEIVGIIPGDANYTFFPVLAFTVPETWPLDALRQLVLDTAAELRVRWGNLGLTYASWDVYDVETAARARYAHARRHPGFDVGEYVRCVHWFHEKIRTVSWITILGPTMIAELRPEQRVALDRRPLLYTGSVGPNLVIQAGAAPEAGDRNRLNFPPAYAEVDRVLRPQRASRGADMLWLNPWKEATIEEWLRRFEGASTLSGRPGGGRWPSPT</sequence>
<dbReference type="PATRIC" id="fig|1254432.3.peg.4357"/>
<accession>S4XVC7</accession>
<proteinExistence type="predicted"/>
<dbReference type="RefSeq" id="WP_020735789.1">
    <property type="nucleotide sequence ID" value="NC_021658.1"/>
</dbReference>
<dbReference type="HOGENOM" id="CLU_799013_0_0_7"/>
<name>S4XVC7_SORCE</name>